<reference evidence="2" key="1">
    <citation type="submission" date="2018-06" db="EMBL/GenBank/DDBJ databases">
        <authorList>
            <person name="Zhirakovskaya E."/>
        </authorList>
    </citation>
    <scope>NUCLEOTIDE SEQUENCE</scope>
</reference>
<organism evidence="2">
    <name type="scientific">hydrothermal vent metagenome</name>
    <dbReference type="NCBI Taxonomy" id="652676"/>
    <lineage>
        <taxon>unclassified sequences</taxon>
        <taxon>metagenomes</taxon>
        <taxon>ecological metagenomes</taxon>
    </lineage>
</organism>
<dbReference type="Gene3D" id="1.10.260.40">
    <property type="entry name" value="lambda repressor-like DNA-binding domains"/>
    <property type="match status" value="1"/>
</dbReference>
<feature type="domain" description="HTH cro/C1-type" evidence="1">
    <location>
        <begin position="34"/>
        <end position="68"/>
    </location>
</feature>
<dbReference type="InterPro" id="IPR001387">
    <property type="entry name" value="Cro/C1-type_HTH"/>
</dbReference>
<dbReference type="InterPro" id="IPR010982">
    <property type="entry name" value="Lambda_DNA-bd_dom_sf"/>
</dbReference>
<dbReference type="CDD" id="cd00093">
    <property type="entry name" value="HTH_XRE"/>
    <property type="match status" value="1"/>
</dbReference>
<name>A0A3B0WZ18_9ZZZZ</name>
<dbReference type="InterPro" id="IPR039554">
    <property type="entry name" value="HigA2-like_HTH"/>
</dbReference>
<gene>
    <name evidence="2" type="ORF">MNBD_GAMMA07-167</name>
</gene>
<dbReference type="EMBL" id="UOFF01000059">
    <property type="protein sequence ID" value="VAW54469.1"/>
    <property type="molecule type" value="Genomic_DNA"/>
</dbReference>
<dbReference type="AlphaFoldDB" id="A0A3B0WZ18"/>
<protein>
    <recommendedName>
        <fullName evidence="1">HTH cro/C1-type domain-containing protein</fullName>
    </recommendedName>
</protein>
<proteinExistence type="predicted"/>
<dbReference type="PROSITE" id="PS50943">
    <property type="entry name" value="HTH_CROC1"/>
    <property type="match status" value="1"/>
</dbReference>
<dbReference type="GO" id="GO:0003677">
    <property type="term" value="F:DNA binding"/>
    <property type="evidence" value="ECO:0007669"/>
    <property type="project" value="InterPro"/>
</dbReference>
<accession>A0A3B0WZ18</accession>
<evidence type="ECO:0000313" key="2">
    <source>
        <dbReference type="EMBL" id="VAW54469.1"/>
    </source>
</evidence>
<evidence type="ECO:0000259" key="1">
    <source>
        <dbReference type="PROSITE" id="PS50943"/>
    </source>
</evidence>
<dbReference type="Pfam" id="PF13744">
    <property type="entry name" value="HTH_37"/>
    <property type="match status" value="1"/>
</dbReference>
<sequence length="104" mass="11709">MTIQQSSGNVFEDLGFDEPEAANLQVRSFLMRHISQWIKDNNLTQQKAGDALHVSQSRISDLMTGKINKFTTDKLMWIMTQTGKKLVPSNNGLKIEPTKKMSVA</sequence>
<dbReference type="SUPFAM" id="SSF47413">
    <property type="entry name" value="lambda repressor-like DNA-binding domains"/>
    <property type="match status" value="1"/>
</dbReference>